<accession>A0A0V1GI76</accession>
<comment type="caution">
    <text evidence="1">The sequence shown here is derived from an EMBL/GenBank/DDBJ whole genome shotgun (WGS) entry which is preliminary data.</text>
</comment>
<organism evidence="1 2">
    <name type="scientific">Trichinella pseudospiralis</name>
    <name type="common">Parasitic roundworm</name>
    <dbReference type="NCBI Taxonomy" id="6337"/>
    <lineage>
        <taxon>Eukaryota</taxon>
        <taxon>Metazoa</taxon>
        <taxon>Ecdysozoa</taxon>
        <taxon>Nematoda</taxon>
        <taxon>Enoplea</taxon>
        <taxon>Dorylaimia</taxon>
        <taxon>Trichinellida</taxon>
        <taxon>Trichinellidae</taxon>
        <taxon>Trichinella</taxon>
    </lineage>
</organism>
<dbReference type="EMBL" id="JYDV01002291">
    <property type="protein sequence ID" value="KRY97962.1"/>
    <property type="molecule type" value="Genomic_DNA"/>
</dbReference>
<sequence>MDKIPNLEHNPYFYVLQSMKTLSEQKFLFKHSVVRK</sequence>
<dbReference type="Proteomes" id="UP000054826">
    <property type="component" value="Unassembled WGS sequence"/>
</dbReference>
<proteinExistence type="predicted"/>
<evidence type="ECO:0000313" key="2">
    <source>
        <dbReference type="Proteomes" id="UP000054826"/>
    </source>
</evidence>
<evidence type="ECO:0000313" key="1">
    <source>
        <dbReference type="EMBL" id="KRY97962.1"/>
    </source>
</evidence>
<reference evidence="1 2" key="1">
    <citation type="submission" date="2015-01" db="EMBL/GenBank/DDBJ databases">
        <title>Evolution of Trichinella species and genotypes.</title>
        <authorList>
            <person name="Korhonen P.K."/>
            <person name="Edoardo P."/>
            <person name="Giuseppe L.R."/>
            <person name="Gasser R.B."/>
        </authorList>
    </citation>
    <scope>NUCLEOTIDE SEQUENCE [LARGE SCALE GENOMIC DNA]</scope>
    <source>
        <strain evidence="1">ISS176</strain>
    </source>
</reference>
<name>A0A0V1GI76_TRIPS</name>
<gene>
    <name evidence="1" type="ORF">T4C_13057</name>
</gene>
<dbReference type="AlphaFoldDB" id="A0A0V1GI76"/>
<protein>
    <submittedName>
        <fullName evidence="1">Uncharacterized protein</fullName>
    </submittedName>
</protein>